<dbReference type="EMBL" id="CP042196">
    <property type="protein sequence ID" value="QDS74793.1"/>
    <property type="molecule type" value="Genomic_DNA"/>
</dbReference>
<evidence type="ECO:0000313" key="1">
    <source>
        <dbReference type="EMBL" id="QDS74793.1"/>
    </source>
</evidence>
<gene>
    <name evidence="1" type="ORF">FKW77_002096</name>
</gene>
<dbReference type="AlphaFoldDB" id="A0A517LGN1"/>
<organism evidence="1 2">
    <name type="scientific">Venturia effusa</name>
    <dbReference type="NCBI Taxonomy" id="50376"/>
    <lineage>
        <taxon>Eukaryota</taxon>
        <taxon>Fungi</taxon>
        <taxon>Dikarya</taxon>
        <taxon>Ascomycota</taxon>
        <taxon>Pezizomycotina</taxon>
        <taxon>Dothideomycetes</taxon>
        <taxon>Pleosporomycetidae</taxon>
        <taxon>Venturiales</taxon>
        <taxon>Venturiaceae</taxon>
        <taxon>Venturia</taxon>
    </lineage>
</organism>
<accession>A0A517LGN1</accession>
<name>A0A517LGN1_9PEZI</name>
<reference evidence="1 2" key="1">
    <citation type="submission" date="2019-07" db="EMBL/GenBank/DDBJ databases">
        <title>Finished genome of Venturia effusa.</title>
        <authorList>
            <person name="Young C.A."/>
            <person name="Cox M.P."/>
            <person name="Ganley A.R.D."/>
            <person name="David W.J."/>
        </authorList>
    </citation>
    <scope>NUCLEOTIDE SEQUENCE [LARGE SCALE GENOMIC DNA]</scope>
    <source>
        <strain evidence="2">albino</strain>
    </source>
</reference>
<sequence>MFVSDLIEVGEGRNDGKSVMDQQTRTGLRASDRMADKQIVHICVTASLFMLHRQMVAGPVPQQEEMIRSSGTVVDYWDDRGEEPWEQRVFKMQDCINGLTTTATADVGHEERMATKAIFITMGKAGAEPLNTDVEHQIRKGLYMVGERVNHSTKADLITGAMPKPMPMAAD</sequence>
<keyword evidence="2" id="KW-1185">Reference proteome</keyword>
<dbReference type="Proteomes" id="UP000316270">
    <property type="component" value="Chromosome 12"/>
</dbReference>
<protein>
    <submittedName>
        <fullName evidence="1">Uncharacterized protein</fullName>
    </submittedName>
</protein>
<proteinExistence type="predicted"/>
<evidence type="ECO:0000313" key="2">
    <source>
        <dbReference type="Proteomes" id="UP000316270"/>
    </source>
</evidence>